<keyword evidence="9" id="KW-0175">Coiled coil</keyword>
<comment type="similarity">
    <text evidence="11">Belongs to the dynactin subunit 4 family.</text>
</comment>
<dbReference type="PANTHER" id="PTHR13034">
    <property type="entry name" value="DYNACTIN P62 SUBUNIT"/>
    <property type="match status" value="1"/>
</dbReference>
<evidence type="ECO:0000256" key="13">
    <source>
        <dbReference type="ARBA" id="ARBA00093507"/>
    </source>
</evidence>
<evidence type="ECO:0000256" key="2">
    <source>
        <dbReference type="ARBA" id="ARBA00004529"/>
    </source>
</evidence>
<dbReference type="STRING" id="1043004.A0A074WQJ0"/>
<evidence type="ECO:0000256" key="7">
    <source>
        <dbReference type="ARBA" id="ARBA00022843"/>
    </source>
</evidence>
<dbReference type="OrthoDB" id="283815at2759"/>
<dbReference type="HOGENOM" id="CLU_034750_0_0_1"/>
<keyword evidence="4" id="KW-0963">Cytoplasm</keyword>
<keyword evidence="6" id="KW-0597">Phosphoprotein</keyword>
<evidence type="ECO:0000256" key="10">
    <source>
        <dbReference type="ARBA" id="ARBA00023212"/>
    </source>
</evidence>
<gene>
    <name evidence="15" type="ORF">M436DRAFT_79830</name>
</gene>
<evidence type="ECO:0000313" key="15">
    <source>
        <dbReference type="EMBL" id="KEQ75418.1"/>
    </source>
</evidence>
<protein>
    <recommendedName>
        <fullName evidence="12">Dynactin subunit 4</fullName>
    </recommendedName>
</protein>
<feature type="region of interest" description="Disordered" evidence="14">
    <location>
        <begin position="461"/>
        <end position="487"/>
    </location>
</feature>
<dbReference type="GeneID" id="25416505"/>
<evidence type="ECO:0000256" key="1">
    <source>
        <dbReference type="ARBA" id="ARBA00004300"/>
    </source>
</evidence>
<evidence type="ECO:0000256" key="8">
    <source>
        <dbReference type="ARBA" id="ARBA00022990"/>
    </source>
</evidence>
<organism evidence="15 16">
    <name type="scientific">Aureobasidium namibiae CBS 147.97</name>
    <dbReference type="NCBI Taxonomy" id="1043004"/>
    <lineage>
        <taxon>Eukaryota</taxon>
        <taxon>Fungi</taxon>
        <taxon>Dikarya</taxon>
        <taxon>Ascomycota</taxon>
        <taxon>Pezizomycotina</taxon>
        <taxon>Dothideomycetes</taxon>
        <taxon>Dothideomycetidae</taxon>
        <taxon>Dothideales</taxon>
        <taxon>Saccotheciaceae</taxon>
        <taxon>Aureobasidium</taxon>
    </lineage>
</organism>
<dbReference type="AlphaFoldDB" id="A0A074WQJ0"/>
<keyword evidence="7" id="KW-0832">Ubl conjugation</keyword>
<keyword evidence="8" id="KW-0007">Acetylation</keyword>
<dbReference type="EMBL" id="KL584705">
    <property type="protein sequence ID" value="KEQ75418.1"/>
    <property type="molecule type" value="Genomic_DNA"/>
</dbReference>
<dbReference type="RefSeq" id="XP_013429860.1">
    <property type="nucleotide sequence ID" value="XM_013574406.1"/>
</dbReference>
<evidence type="ECO:0000256" key="3">
    <source>
        <dbReference type="ARBA" id="ARBA00004657"/>
    </source>
</evidence>
<dbReference type="GO" id="GO:0001725">
    <property type="term" value="C:stress fiber"/>
    <property type="evidence" value="ECO:0007669"/>
    <property type="project" value="UniProtKB-SubCell"/>
</dbReference>
<comment type="subunit">
    <text evidence="13">Subunit of dynactin, a multiprotein complex part of a tripartite complex with dynein and a adapter, such as BICDL1, BICD2 or HOOK3. The dynactin complex is built around ACTR1A/ACTB filament and consists of an actin-related filament composed of a shoulder domain, a pointed end and a barbed end. Its length is defined by its flexible shoulder domain. The soulder is composed of 2 DCTN1 subunits, 4 DCTN2 and 2 DCTN3. The 4 DCNT2 (via N-terminus) bind the ACTR1A filament and act as molecular rulers to determine the length. The pointed end is important for binding dynein-dynactin cargo adapters. Consists of 4 subunits: ACTR10, DCNT4, DCTN5 and DCTN6. The barbed end is composed of a CAPZA1:CAPZB heterodimers, which binds ACTR1A/ACTB filament and dynactin and stabilizes dynactin. Interacts with ATP7B, but not ATP7A, in a copper-dependent manner. Interacts with ANK2; this interaction is required for localization at costameres. Interacts with N4BP2L1.</text>
</comment>
<accession>A0A074WQJ0</accession>
<dbReference type="Pfam" id="PF05502">
    <property type="entry name" value="Dynactin_p62"/>
    <property type="match status" value="1"/>
</dbReference>
<comment type="subcellular location">
    <subcellularLocation>
        <location evidence="1">Cytoplasm</location>
        <location evidence="1">Cytoskeleton</location>
        <location evidence="1">Microtubule organizing center</location>
        <location evidence="1">Centrosome</location>
    </subcellularLocation>
    <subcellularLocation>
        <location evidence="2">Cytoplasm</location>
        <location evidence="2">Cytoskeleton</location>
        <location evidence="2">Stress fiber</location>
    </subcellularLocation>
    <subcellularLocation>
        <location evidence="3">Cytoplasm</location>
        <location evidence="3">Myofibril</location>
    </subcellularLocation>
</comment>
<keyword evidence="10" id="KW-0206">Cytoskeleton</keyword>
<evidence type="ECO:0000256" key="4">
    <source>
        <dbReference type="ARBA" id="ARBA00022490"/>
    </source>
</evidence>
<dbReference type="Proteomes" id="UP000027730">
    <property type="component" value="Unassembled WGS sequence"/>
</dbReference>
<keyword evidence="16" id="KW-1185">Reference proteome</keyword>
<evidence type="ECO:0000313" key="16">
    <source>
        <dbReference type="Proteomes" id="UP000027730"/>
    </source>
</evidence>
<dbReference type="InterPro" id="IPR008603">
    <property type="entry name" value="DCTN4"/>
</dbReference>
<proteinExistence type="inferred from homology"/>
<evidence type="ECO:0000256" key="9">
    <source>
        <dbReference type="ARBA" id="ARBA00023054"/>
    </source>
</evidence>
<feature type="region of interest" description="Disordered" evidence="14">
    <location>
        <begin position="161"/>
        <end position="209"/>
    </location>
</feature>
<evidence type="ECO:0000256" key="6">
    <source>
        <dbReference type="ARBA" id="ARBA00022553"/>
    </source>
</evidence>
<reference evidence="15 16" key="1">
    <citation type="journal article" date="2014" name="BMC Genomics">
        <title>Genome sequencing of four Aureobasidium pullulans varieties: biotechnological potential, stress tolerance, and description of new species.</title>
        <authorList>
            <person name="Gostin Ar C."/>
            <person name="Ohm R.A."/>
            <person name="Kogej T."/>
            <person name="Sonjak S."/>
            <person name="Turk M."/>
            <person name="Zajc J."/>
            <person name="Zalar P."/>
            <person name="Grube M."/>
            <person name="Sun H."/>
            <person name="Han J."/>
            <person name="Sharma A."/>
            <person name="Chiniquy J."/>
            <person name="Ngan C.Y."/>
            <person name="Lipzen A."/>
            <person name="Barry K."/>
            <person name="Grigoriev I.V."/>
            <person name="Gunde-Cimerman N."/>
        </authorList>
    </citation>
    <scope>NUCLEOTIDE SEQUENCE [LARGE SCALE GENOMIC DNA]</scope>
    <source>
        <strain evidence="15 16">CBS 147.97</strain>
    </source>
</reference>
<feature type="compositionally biased region" description="Basic and acidic residues" evidence="14">
    <location>
        <begin position="475"/>
        <end position="487"/>
    </location>
</feature>
<feature type="compositionally biased region" description="Low complexity" evidence="14">
    <location>
        <begin position="166"/>
        <end position="185"/>
    </location>
</feature>
<evidence type="ECO:0000256" key="12">
    <source>
        <dbReference type="ARBA" id="ARBA00034864"/>
    </source>
</evidence>
<dbReference type="PANTHER" id="PTHR13034:SF2">
    <property type="entry name" value="DYNACTIN SUBUNIT 4"/>
    <property type="match status" value="1"/>
</dbReference>
<name>A0A074WQJ0_9PEZI</name>
<sequence length="578" mass="63629">MTATFPYTLIACPCTSFTSPSTINPSSVEDPDDDTTFNPHHIRANFSLYPYEQLLYCDECHQIRCPRCWTEEILNWFCPSCLFEVPSSVVKSDGNRCTRNCYSCPTCTSPLSINGLDSSTKDHLAPPDANQPTGPFFLSCPYCEWSSLDVGIQFNKPTKITDQLVRMRSGNRSPSPGRSRSTRTSLAPTDELSSTEPHSTPPSSQPSQDRFATLSRFYKDQMADASSAGPTGYSDNSNFNSPNSLARIMSIYGGLSHAALKKARERPQPMREALDAAEGLELLSHSDDAEATVIDKLRTEGYEGTTTLTQRVSHPYNHRVRFTDHLWPTATLLRTRRSKRCRTCRHIIARPEPKMGNTRYKIRLLAQNNIPRLALRLLSPTASSAPASSFALTPAALQAQHNTEYEKLRPGLPVQFLLTLTNPLFEPVRITLATPATTPGNVASRVTVLCPTFPIGAASDMWDPDAISSGTAKDQSTEDRQPEAGKVWERGRNWTTVVVEVVPGRLDKKAGSTTESTTGDESKGADDDMLEIPVFIRVEWEAEVTAEDAAATGAAKGTKESREIAFWSVLGAGRITEL</sequence>
<evidence type="ECO:0000256" key="11">
    <source>
        <dbReference type="ARBA" id="ARBA00034776"/>
    </source>
</evidence>
<evidence type="ECO:0000256" key="5">
    <source>
        <dbReference type="ARBA" id="ARBA00022499"/>
    </source>
</evidence>
<feature type="region of interest" description="Disordered" evidence="14">
    <location>
        <begin position="505"/>
        <end position="526"/>
    </location>
</feature>
<evidence type="ECO:0000256" key="14">
    <source>
        <dbReference type="SAM" id="MobiDB-lite"/>
    </source>
</evidence>
<dbReference type="GO" id="GO:0005869">
    <property type="term" value="C:dynactin complex"/>
    <property type="evidence" value="ECO:0007669"/>
    <property type="project" value="InterPro"/>
</dbReference>
<keyword evidence="5" id="KW-1017">Isopeptide bond</keyword>